<dbReference type="OrthoDB" id="567788at2759"/>
<feature type="transmembrane region" description="Helical" evidence="6">
    <location>
        <begin position="161"/>
        <end position="179"/>
    </location>
</feature>
<evidence type="ECO:0000313" key="9">
    <source>
        <dbReference type="EMBL" id="GFP53206.1"/>
    </source>
</evidence>
<evidence type="ECO:0000256" key="1">
    <source>
        <dbReference type="ARBA" id="ARBA00004477"/>
    </source>
</evidence>
<dbReference type="Pfam" id="PF02453">
    <property type="entry name" value="Reticulon"/>
    <property type="match status" value="1"/>
</dbReference>
<organism evidence="9 10">
    <name type="scientific">Trichoderma asperellum</name>
    <name type="common">Filamentous fungus</name>
    <dbReference type="NCBI Taxonomy" id="101201"/>
    <lineage>
        <taxon>Eukaryota</taxon>
        <taxon>Fungi</taxon>
        <taxon>Dikarya</taxon>
        <taxon>Ascomycota</taxon>
        <taxon>Pezizomycotina</taxon>
        <taxon>Sordariomycetes</taxon>
        <taxon>Hypocreomycetidae</taxon>
        <taxon>Hypocreales</taxon>
        <taxon>Hypocreaceae</taxon>
        <taxon>Trichoderma</taxon>
    </lineage>
</organism>
<evidence type="ECO:0000259" key="8">
    <source>
        <dbReference type="PROSITE" id="PS50845"/>
    </source>
</evidence>
<accession>A0A6V8QN21</accession>
<keyword evidence="2 6" id="KW-0812">Transmembrane</keyword>
<keyword evidence="5 6" id="KW-0472">Membrane</keyword>
<comment type="subcellular location">
    <subcellularLocation>
        <location evidence="1 6">Endoplasmic reticulum membrane</location>
        <topology evidence="1 6">Multi-pass membrane protein</topology>
    </subcellularLocation>
</comment>
<name>A0A6V8QN21_TRIAP</name>
<dbReference type="PROSITE" id="PS50845">
    <property type="entry name" value="RETICULON"/>
    <property type="match status" value="1"/>
</dbReference>
<evidence type="ECO:0000256" key="5">
    <source>
        <dbReference type="ARBA" id="ARBA00023136"/>
    </source>
</evidence>
<evidence type="ECO:0000313" key="10">
    <source>
        <dbReference type="Proteomes" id="UP000517252"/>
    </source>
</evidence>
<dbReference type="AlphaFoldDB" id="A0A6V8QN21"/>
<sequence>MADSAGAVNGPSSKLLEAANGNAGQTLTPYHSLFRHLFSWEKPRDSAIAYASVVTTIVAVRYLNLLSWTLGLSWMVLATTVAAEVSGKLILNNGLASQFRPREYFTISRDTFEAMVSDAHGLINFFLIEAQRIVFVENIGVSAVACVAAFISGFLIKVAPYWVLAIIATTIAFFAPLVYSTNQEFIDEQLKTAADAINAQTAQVRDAAQKQADHLAAVGKQYAEDYTGKVQDILRTRNLSPSAAKKSPVEFPSPPTEEPKVAEPAVSQEPIHA</sequence>
<gene>
    <name evidence="9" type="ORF">TASIC1_0002039000</name>
</gene>
<evidence type="ECO:0000256" key="6">
    <source>
        <dbReference type="RuleBase" id="RU363132"/>
    </source>
</evidence>
<feature type="transmembrane region" description="Helical" evidence="6">
    <location>
        <begin position="133"/>
        <end position="155"/>
    </location>
</feature>
<dbReference type="EMBL" id="BLZH01000002">
    <property type="protein sequence ID" value="GFP53206.1"/>
    <property type="molecule type" value="Genomic_DNA"/>
</dbReference>
<evidence type="ECO:0000256" key="3">
    <source>
        <dbReference type="ARBA" id="ARBA00022824"/>
    </source>
</evidence>
<protein>
    <recommendedName>
        <fullName evidence="6">Reticulon-like protein</fullName>
    </recommendedName>
</protein>
<evidence type="ECO:0000256" key="7">
    <source>
        <dbReference type="SAM" id="MobiDB-lite"/>
    </source>
</evidence>
<dbReference type="Proteomes" id="UP000517252">
    <property type="component" value="Unassembled WGS sequence"/>
</dbReference>
<dbReference type="GO" id="GO:0005789">
    <property type="term" value="C:endoplasmic reticulum membrane"/>
    <property type="evidence" value="ECO:0007669"/>
    <property type="project" value="UniProtKB-SubCell"/>
</dbReference>
<evidence type="ECO:0000256" key="4">
    <source>
        <dbReference type="ARBA" id="ARBA00022989"/>
    </source>
</evidence>
<feature type="domain" description="Reticulon" evidence="8">
    <location>
        <begin position="34"/>
        <end position="224"/>
    </location>
</feature>
<keyword evidence="3 6" id="KW-0256">Endoplasmic reticulum</keyword>
<feature type="transmembrane region" description="Helical" evidence="6">
    <location>
        <begin position="47"/>
        <end position="65"/>
    </location>
</feature>
<evidence type="ECO:0000256" key="2">
    <source>
        <dbReference type="ARBA" id="ARBA00022692"/>
    </source>
</evidence>
<dbReference type="InterPro" id="IPR003388">
    <property type="entry name" value="Reticulon"/>
</dbReference>
<comment type="caution">
    <text evidence="9">The sequence shown here is derived from an EMBL/GenBank/DDBJ whole genome shotgun (WGS) entry which is preliminary data.</text>
</comment>
<proteinExistence type="predicted"/>
<feature type="region of interest" description="Disordered" evidence="7">
    <location>
        <begin position="238"/>
        <end position="273"/>
    </location>
</feature>
<keyword evidence="4 6" id="KW-1133">Transmembrane helix</keyword>
<reference evidence="9 10" key="1">
    <citation type="submission" date="2020-07" db="EMBL/GenBank/DDBJ databases">
        <title>Trichoderma asperellum IC-1 whole genome shotgun sequence.</title>
        <authorList>
            <person name="Kanamasa S."/>
            <person name="Takahashi H."/>
        </authorList>
    </citation>
    <scope>NUCLEOTIDE SEQUENCE [LARGE SCALE GENOMIC DNA]</scope>
    <source>
        <strain evidence="9 10">IC-1</strain>
    </source>
</reference>